<dbReference type="GeneID" id="764814"/>
<evidence type="ECO:0000313" key="3">
    <source>
        <dbReference type="EnsemblMetazoa" id="XP_030837442"/>
    </source>
</evidence>
<dbReference type="InParanoid" id="A0A7M7NJ78"/>
<feature type="region of interest" description="Disordered" evidence="1">
    <location>
        <begin position="269"/>
        <end position="357"/>
    </location>
</feature>
<dbReference type="PANTHER" id="PTHR23093:SF18">
    <property type="entry name" value="GLUTAMATE RICH 6"/>
    <property type="match status" value="1"/>
</dbReference>
<feature type="compositionally biased region" description="Polar residues" evidence="1">
    <location>
        <begin position="279"/>
        <end position="293"/>
    </location>
</feature>
<reference evidence="4" key="1">
    <citation type="submission" date="2015-02" db="EMBL/GenBank/DDBJ databases">
        <title>Genome sequencing for Strongylocentrotus purpuratus.</title>
        <authorList>
            <person name="Murali S."/>
            <person name="Liu Y."/>
            <person name="Vee V."/>
            <person name="English A."/>
            <person name="Wang M."/>
            <person name="Skinner E."/>
            <person name="Han Y."/>
            <person name="Muzny D.M."/>
            <person name="Worley K.C."/>
            <person name="Gibbs R.A."/>
        </authorList>
    </citation>
    <scope>NUCLEOTIDE SEQUENCE</scope>
</reference>
<feature type="compositionally biased region" description="Basic and acidic residues" evidence="1">
    <location>
        <begin position="226"/>
        <end position="238"/>
    </location>
</feature>
<evidence type="ECO:0000256" key="1">
    <source>
        <dbReference type="SAM" id="MobiDB-lite"/>
    </source>
</evidence>
<evidence type="ECO:0000259" key="2">
    <source>
        <dbReference type="Pfam" id="PF14977"/>
    </source>
</evidence>
<dbReference type="RefSeq" id="XP_030837442.1">
    <property type="nucleotide sequence ID" value="XM_030981582.1"/>
</dbReference>
<feature type="compositionally biased region" description="Basic and acidic residues" evidence="1">
    <location>
        <begin position="137"/>
        <end position="150"/>
    </location>
</feature>
<name>A0A7M7NJ78_STRPU</name>
<dbReference type="PANTHER" id="PTHR23093">
    <property type="entry name" value="SIMILAR TO CHROMOSOME 3 OPEN READING FRAME 20"/>
    <property type="match status" value="1"/>
</dbReference>
<accession>A0A7M7NJ78</accession>
<dbReference type="EnsemblMetazoa" id="XM_030981582">
    <property type="protein sequence ID" value="XP_030837442"/>
    <property type="gene ID" value="LOC764814"/>
</dbReference>
<feature type="region of interest" description="Disordered" evidence="1">
    <location>
        <begin position="417"/>
        <end position="451"/>
    </location>
</feature>
<feature type="region of interest" description="Disordered" evidence="1">
    <location>
        <begin position="587"/>
        <end position="614"/>
    </location>
</feature>
<dbReference type="Proteomes" id="UP000007110">
    <property type="component" value="Unassembled WGS sequence"/>
</dbReference>
<feature type="compositionally biased region" description="Polar residues" evidence="1">
    <location>
        <begin position="159"/>
        <end position="175"/>
    </location>
</feature>
<feature type="domain" description="FAM194 C-terminal" evidence="2">
    <location>
        <begin position="635"/>
        <end position="831"/>
    </location>
</feature>
<sequence>MADLSDIDAIVTDVIMEEEEVSNMPTESDIDGASISASQVGPSDIMPRITPSPGTPQQRPGSALTVENLRLHEQNVGLEENPLSRQGSANSGQRDRPISRESLGPVRTPGSGTPVRLCSGKSGGLGNITDGTTPGPDDIHVRTGSGKREPLPPIGSDPVSLQQNGVDVSRLSVSRENQDDQDTVTSLARMSARSERSVSFRDGADRSRTPSSAGKRKKDVNSPAIREVHKVKGMDGSERVTISCATETEWSWLQMITFLGKTEEELASIGGTLRPKTPTEPTIKSALSSSSKGPISDKLQSREGSRYVEEDDGVKETQGEEKDEVPPLQMDSDSEFSDEDEVLKSDQGVPKIGPPQIIKYQRESEQVPISQKYKDAAHVVGQELDFDFNDFDSADLSEEEDKELEARIRGKKKYSEDEYDYPYDDPPGKVDVKASRSKNLGDDLDDRTTPPLSTVNEVAEVCEFCNKDAKTFPTHEMLKSMSQSELFCCKDYQDLVEYTIENTPLSQYPSEEMIDVGPHAPYGSKQARRAAKERAAQRLRDREMARQRAAGTNQANFYASHRIEVMDGVARQMKTINYSLSSQKCLDEGWTKRPPTPEEPDHSKPVYVPEPTTPHLPVILKTRKKGRKETPIVRRHYRSGELFMVMFEDGTGAVFYPSGALAILITLVEKNQFSYYVQADGKPGEAKFLAVFEPNGKGTCYHGNGNIRLNVNQFGGVFTDRKGSIKKRWSWKDEDTLSKTPPFQPLCFSLNQQISVRCMMQEQIFINFNCDLQSCRFNAGAKLKLVGPDQVPLKAIDRDMLYISEVKTYVQMVLDQIFNQKTFSKSPKLDSLRPPLQIQNAVRKNERLKQKVAERRVNKKAGGVVTVK</sequence>
<dbReference type="InterPro" id="IPR029281">
    <property type="entry name" value="FAM194_C"/>
</dbReference>
<feature type="region of interest" description="Disordered" evidence="1">
    <location>
        <begin position="18"/>
        <end position="238"/>
    </location>
</feature>
<dbReference type="KEGG" id="spu:764814"/>
<feature type="compositionally biased region" description="Basic and acidic residues" evidence="1">
    <location>
        <begin position="192"/>
        <end position="208"/>
    </location>
</feature>
<evidence type="ECO:0000313" key="4">
    <source>
        <dbReference type="Proteomes" id="UP000007110"/>
    </source>
</evidence>
<feature type="compositionally biased region" description="Acidic residues" evidence="1">
    <location>
        <begin position="332"/>
        <end position="341"/>
    </location>
</feature>
<dbReference type="OMA" id="MFSGPCE"/>
<organism evidence="3 4">
    <name type="scientific">Strongylocentrotus purpuratus</name>
    <name type="common">Purple sea urchin</name>
    <dbReference type="NCBI Taxonomy" id="7668"/>
    <lineage>
        <taxon>Eukaryota</taxon>
        <taxon>Metazoa</taxon>
        <taxon>Echinodermata</taxon>
        <taxon>Eleutherozoa</taxon>
        <taxon>Echinozoa</taxon>
        <taxon>Echinoidea</taxon>
        <taxon>Euechinoidea</taxon>
        <taxon>Echinacea</taxon>
        <taxon>Camarodonta</taxon>
        <taxon>Echinidea</taxon>
        <taxon>Strongylocentrotidae</taxon>
        <taxon>Strongylocentrotus</taxon>
    </lineage>
</organism>
<keyword evidence="4" id="KW-1185">Reference proteome</keyword>
<dbReference type="Pfam" id="PF14977">
    <property type="entry name" value="FAM194"/>
    <property type="match status" value="1"/>
</dbReference>
<dbReference type="AlphaFoldDB" id="A0A7M7NJ78"/>
<reference evidence="3" key="2">
    <citation type="submission" date="2021-01" db="UniProtKB">
        <authorList>
            <consortium name="EnsemblMetazoa"/>
        </authorList>
    </citation>
    <scope>IDENTIFICATION</scope>
</reference>
<feature type="compositionally biased region" description="Basic and acidic residues" evidence="1">
    <location>
        <begin position="587"/>
        <end position="604"/>
    </location>
</feature>
<feature type="compositionally biased region" description="Basic and acidic residues" evidence="1">
    <location>
        <begin position="299"/>
        <end position="320"/>
    </location>
</feature>
<protein>
    <recommendedName>
        <fullName evidence="2">FAM194 C-terminal domain-containing protein</fullName>
    </recommendedName>
</protein>
<dbReference type="OrthoDB" id="527209at2759"/>
<proteinExistence type="predicted"/>
<feature type="compositionally biased region" description="Polar residues" evidence="1">
    <location>
        <begin position="83"/>
        <end position="92"/>
    </location>
</feature>